<keyword evidence="6" id="KW-0539">Nucleus</keyword>
<keyword evidence="3" id="KW-0678">Repressor</keyword>
<evidence type="ECO:0000256" key="3">
    <source>
        <dbReference type="ARBA" id="ARBA00022491"/>
    </source>
</evidence>
<comment type="subcellular location">
    <subcellularLocation>
        <location evidence="1">Nucleus</location>
    </subcellularLocation>
</comment>
<keyword evidence="10" id="KW-1185">Reference proteome</keyword>
<organism evidence="9 10">
    <name type="scientific">Escovopsis weberi</name>
    <dbReference type="NCBI Taxonomy" id="150374"/>
    <lineage>
        <taxon>Eukaryota</taxon>
        <taxon>Fungi</taxon>
        <taxon>Dikarya</taxon>
        <taxon>Ascomycota</taxon>
        <taxon>Pezizomycotina</taxon>
        <taxon>Sordariomycetes</taxon>
        <taxon>Hypocreomycetidae</taxon>
        <taxon>Hypocreales</taxon>
        <taxon>Hypocreaceae</taxon>
        <taxon>Escovopsis</taxon>
    </lineage>
</organism>
<evidence type="ECO:0000256" key="2">
    <source>
        <dbReference type="ARBA" id="ARBA00006283"/>
    </source>
</evidence>
<evidence type="ECO:0000256" key="7">
    <source>
        <dbReference type="SAM" id="MobiDB-lite"/>
    </source>
</evidence>
<comment type="caution">
    <text evidence="9">The sequence shown here is derived from an EMBL/GenBank/DDBJ whole genome shotgun (WGS) entry which is preliminary data.</text>
</comment>
<name>A0A0M8MSJ4_ESCWE</name>
<sequence>MAPAKARNHDDHKSDAPAKEKGSGHASTKMRRGASQQANALNREAPTSAPSQIPAEPSAPTLAWSSFDRRFLHAYVREHELSTAYSYLSPYHNWVLSHPGSIGLHSPTMARKRKLRRQSRDQLALAVRKHFNGLGIQENEVIVDFIYKIRNEKGAKYPGARKAEYANGE</sequence>
<feature type="compositionally biased region" description="Basic and acidic residues" evidence="7">
    <location>
        <begin position="7"/>
        <end position="23"/>
    </location>
</feature>
<evidence type="ECO:0000256" key="4">
    <source>
        <dbReference type="ARBA" id="ARBA00023015"/>
    </source>
</evidence>
<dbReference type="Pfam" id="PF13867">
    <property type="entry name" value="SAP30_Sin3_bdg"/>
    <property type="match status" value="1"/>
</dbReference>
<protein>
    <recommendedName>
        <fullName evidence="8">Histone deacetylase complex subunit SAP30 Sin3 binding domain-containing protein</fullName>
    </recommendedName>
</protein>
<dbReference type="AlphaFoldDB" id="A0A0M8MSJ4"/>
<dbReference type="OrthoDB" id="510958at2759"/>
<dbReference type="EMBL" id="LGSR01000022">
    <property type="protein sequence ID" value="KOS17548.1"/>
    <property type="molecule type" value="Genomic_DNA"/>
</dbReference>
<dbReference type="InterPro" id="IPR038291">
    <property type="entry name" value="SAP30_C_sf"/>
</dbReference>
<dbReference type="PANTHER" id="PTHR13286">
    <property type="entry name" value="SAP30"/>
    <property type="match status" value="1"/>
</dbReference>
<reference evidence="9 10" key="1">
    <citation type="submission" date="2015-07" db="EMBL/GenBank/DDBJ databases">
        <title>The genome of the fungus Escovopsis weberi, a specialized disease agent of ant agriculture.</title>
        <authorList>
            <person name="de Man T.J."/>
            <person name="Stajich J.E."/>
            <person name="Kubicek C.P."/>
            <person name="Chenthamara K."/>
            <person name="Atanasova L."/>
            <person name="Druzhinina I.S."/>
            <person name="Birnbaum S."/>
            <person name="Barribeau S.M."/>
            <person name="Teiling C."/>
            <person name="Suen G."/>
            <person name="Currie C."/>
            <person name="Gerardo N.M."/>
        </authorList>
    </citation>
    <scope>NUCLEOTIDE SEQUENCE [LARGE SCALE GENOMIC DNA]</scope>
</reference>
<dbReference type="Proteomes" id="UP000053831">
    <property type="component" value="Unassembled WGS sequence"/>
</dbReference>
<evidence type="ECO:0000259" key="8">
    <source>
        <dbReference type="Pfam" id="PF13867"/>
    </source>
</evidence>
<evidence type="ECO:0000256" key="5">
    <source>
        <dbReference type="ARBA" id="ARBA00023163"/>
    </source>
</evidence>
<feature type="region of interest" description="Disordered" evidence="7">
    <location>
        <begin position="1"/>
        <end position="58"/>
    </location>
</feature>
<accession>A0A0M8MSJ4</accession>
<comment type="similarity">
    <text evidence="2">Belongs to the SAP30 family.</text>
</comment>
<dbReference type="InterPro" id="IPR024145">
    <property type="entry name" value="His_deAcase_SAP30/SAP30L"/>
</dbReference>
<evidence type="ECO:0000256" key="6">
    <source>
        <dbReference type="ARBA" id="ARBA00023242"/>
    </source>
</evidence>
<dbReference type="InterPro" id="IPR025718">
    <property type="entry name" value="SAP30_Sin3-bd"/>
</dbReference>
<keyword evidence="4" id="KW-0805">Transcription regulation</keyword>
<keyword evidence="5" id="KW-0804">Transcription</keyword>
<dbReference type="GO" id="GO:0005634">
    <property type="term" value="C:nucleus"/>
    <property type="evidence" value="ECO:0007669"/>
    <property type="project" value="UniProtKB-SubCell"/>
</dbReference>
<evidence type="ECO:0000313" key="9">
    <source>
        <dbReference type="EMBL" id="KOS17548.1"/>
    </source>
</evidence>
<proteinExistence type="inferred from homology"/>
<gene>
    <name evidence="9" type="ORF">ESCO_003213</name>
</gene>
<evidence type="ECO:0000313" key="10">
    <source>
        <dbReference type="Proteomes" id="UP000053831"/>
    </source>
</evidence>
<evidence type="ECO:0000256" key="1">
    <source>
        <dbReference type="ARBA" id="ARBA00004123"/>
    </source>
</evidence>
<dbReference type="PANTHER" id="PTHR13286:SF23">
    <property type="entry name" value="HISTONE DEACETYLASE COMPLEX SUBUNIT SAP30 SIN3 BINDING DOMAIN-CONTAINING PROTEIN"/>
    <property type="match status" value="1"/>
</dbReference>
<feature type="domain" description="Histone deacetylase complex subunit SAP30 Sin3 binding" evidence="8">
    <location>
        <begin position="118"/>
        <end position="150"/>
    </location>
</feature>
<dbReference type="Gene3D" id="6.10.160.20">
    <property type="match status" value="1"/>
</dbReference>